<dbReference type="PANTHER" id="PTHR30055:SF234">
    <property type="entry name" value="HTH-TYPE TRANSCRIPTIONAL REGULATOR BETI"/>
    <property type="match status" value="1"/>
</dbReference>
<dbReference type="GO" id="GO:0000976">
    <property type="term" value="F:transcription cis-regulatory region binding"/>
    <property type="evidence" value="ECO:0007669"/>
    <property type="project" value="TreeGrafter"/>
</dbReference>
<sequence length="218" mass="24233">MKVSRSSHRGRTRDHGEIRRRILDAAEECLLEHGYEARLHALIAKKAGLSRPTVYKHVGDQAAIIEALFHREFLRFGEMLEPVFAAAKNPRTGFIDAIVRIVQHGRHHPLLQKGLKENPEQVLPYLTVKARPFIDQTTILLAPYFRQLLTEEQLASINVKAAAAEWSFRIAASLLVTPGVVETQTDEQLGDFIGNLLKVSAITEEISATVLAPDSAAS</sequence>
<evidence type="ECO:0000256" key="1">
    <source>
        <dbReference type="ARBA" id="ARBA00023015"/>
    </source>
</evidence>
<gene>
    <name evidence="6" type="ORF">I542_5060</name>
</gene>
<dbReference type="InterPro" id="IPR050109">
    <property type="entry name" value="HTH-type_TetR-like_transc_reg"/>
</dbReference>
<dbReference type="SUPFAM" id="SSF46689">
    <property type="entry name" value="Homeodomain-like"/>
    <property type="match status" value="1"/>
</dbReference>
<evidence type="ECO:0000256" key="2">
    <source>
        <dbReference type="ARBA" id="ARBA00023125"/>
    </source>
</evidence>
<feature type="DNA-binding region" description="H-T-H motif" evidence="4">
    <location>
        <begin position="39"/>
        <end position="58"/>
    </location>
</feature>
<dbReference type="AlphaFoldDB" id="A0A829QR83"/>
<dbReference type="GO" id="GO:0003700">
    <property type="term" value="F:DNA-binding transcription factor activity"/>
    <property type="evidence" value="ECO:0007669"/>
    <property type="project" value="TreeGrafter"/>
</dbReference>
<dbReference type="InterPro" id="IPR009057">
    <property type="entry name" value="Homeodomain-like_sf"/>
</dbReference>
<proteinExistence type="predicted"/>
<dbReference type="Proteomes" id="UP000021210">
    <property type="component" value="Unassembled WGS sequence"/>
</dbReference>
<accession>A0A829QR83</accession>
<evidence type="ECO:0000259" key="5">
    <source>
        <dbReference type="PROSITE" id="PS50977"/>
    </source>
</evidence>
<dbReference type="Gene3D" id="1.10.357.10">
    <property type="entry name" value="Tetracycline Repressor, domain 2"/>
    <property type="match status" value="1"/>
</dbReference>
<keyword evidence="3" id="KW-0804">Transcription</keyword>
<feature type="domain" description="HTH tetR-type" evidence="5">
    <location>
        <begin position="16"/>
        <end position="76"/>
    </location>
</feature>
<dbReference type="EMBL" id="JAOH01000002">
    <property type="protein sequence ID" value="EUA64883.1"/>
    <property type="molecule type" value="Genomic_DNA"/>
</dbReference>
<evidence type="ECO:0000256" key="3">
    <source>
        <dbReference type="ARBA" id="ARBA00023163"/>
    </source>
</evidence>
<reference evidence="6 7" key="1">
    <citation type="submission" date="2013-12" db="EMBL/GenBank/DDBJ databases">
        <authorList>
            <person name="Zelazny A."/>
            <person name="Olivier K."/>
            <person name="Holland S."/>
            <person name="Lenaerts A."/>
            <person name="Ordway D."/>
            <person name="DeGroote M.A."/>
            <person name="Parker T."/>
            <person name="Sizemore C."/>
            <person name="Tallon L.J."/>
            <person name="Sadzewicz L.K."/>
            <person name="Sengamalay N."/>
            <person name="Fraser C.M."/>
            <person name="Hine E."/>
            <person name="Shefchek K.A."/>
            <person name="Das S.P."/>
            <person name="Tettelin H."/>
        </authorList>
    </citation>
    <scope>NUCLEOTIDE SEQUENCE [LARGE SCALE GENOMIC DNA]</scope>
    <source>
        <strain evidence="6 7">1948</strain>
    </source>
</reference>
<dbReference type="Pfam" id="PF00440">
    <property type="entry name" value="TetR_N"/>
    <property type="match status" value="1"/>
</dbReference>
<keyword evidence="2 4" id="KW-0238">DNA-binding</keyword>
<evidence type="ECO:0000313" key="7">
    <source>
        <dbReference type="Proteomes" id="UP000021210"/>
    </source>
</evidence>
<dbReference type="PRINTS" id="PR00455">
    <property type="entry name" value="HTHTETR"/>
</dbReference>
<protein>
    <submittedName>
        <fullName evidence="6">Bacterial regulatory s, tetR family protein</fullName>
    </submittedName>
</protein>
<name>A0A829QR83_9MYCO</name>
<keyword evidence="1" id="KW-0805">Transcription regulation</keyword>
<organism evidence="6 7">
    <name type="scientific">Mycobacteroides abscessus 1948</name>
    <dbReference type="NCBI Taxonomy" id="1299323"/>
    <lineage>
        <taxon>Bacteria</taxon>
        <taxon>Bacillati</taxon>
        <taxon>Actinomycetota</taxon>
        <taxon>Actinomycetes</taxon>
        <taxon>Mycobacteriales</taxon>
        <taxon>Mycobacteriaceae</taxon>
        <taxon>Mycobacteroides</taxon>
        <taxon>Mycobacteroides abscessus</taxon>
    </lineage>
</organism>
<evidence type="ECO:0000313" key="6">
    <source>
        <dbReference type="EMBL" id="EUA64883.1"/>
    </source>
</evidence>
<evidence type="ECO:0000256" key="4">
    <source>
        <dbReference type="PROSITE-ProRule" id="PRU00335"/>
    </source>
</evidence>
<dbReference type="InterPro" id="IPR001647">
    <property type="entry name" value="HTH_TetR"/>
</dbReference>
<dbReference type="PANTHER" id="PTHR30055">
    <property type="entry name" value="HTH-TYPE TRANSCRIPTIONAL REGULATOR RUTR"/>
    <property type="match status" value="1"/>
</dbReference>
<dbReference type="PROSITE" id="PS50977">
    <property type="entry name" value="HTH_TETR_2"/>
    <property type="match status" value="1"/>
</dbReference>
<comment type="caution">
    <text evidence="6">The sequence shown here is derived from an EMBL/GenBank/DDBJ whole genome shotgun (WGS) entry which is preliminary data.</text>
</comment>